<evidence type="ECO:0000256" key="5">
    <source>
        <dbReference type="ARBA" id="ARBA00022741"/>
    </source>
</evidence>
<evidence type="ECO:0000259" key="9">
    <source>
        <dbReference type="PROSITE" id="PS50893"/>
    </source>
</evidence>
<dbReference type="PANTHER" id="PTHR43790:SF3">
    <property type="entry name" value="D-ALLOSE IMPORT ATP-BINDING PROTEIN ALSA-RELATED"/>
    <property type="match status" value="1"/>
</dbReference>
<dbReference type="InterPro" id="IPR027417">
    <property type="entry name" value="P-loop_NTPase"/>
</dbReference>
<dbReference type="SMART" id="SM00382">
    <property type="entry name" value="AAA"/>
    <property type="match status" value="2"/>
</dbReference>
<keyword evidence="4" id="KW-0677">Repeat</keyword>
<keyword evidence="5" id="KW-0547">Nucleotide-binding</keyword>
<keyword evidence="11" id="KW-1185">Reference proteome</keyword>
<proteinExistence type="predicted"/>
<evidence type="ECO:0000256" key="7">
    <source>
        <dbReference type="ARBA" id="ARBA00022967"/>
    </source>
</evidence>
<evidence type="ECO:0000313" key="10">
    <source>
        <dbReference type="EMBL" id="MFD1364098.1"/>
    </source>
</evidence>
<dbReference type="Gene3D" id="3.40.50.300">
    <property type="entry name" value="P-loop containing nucleotide triphosphate hydrolases"/>
    <property type="match status" value="2"/>
</dbReference>
<dbReference type="InterPro" id="IPR003593">
    <property type="entry name" value="AAA+_ATPase"/>
</dbReference>
<evidence type="ECO:0000313" key="11">
    <source>
        <dbReference type="Proteomes" id="UP001597183"/>
    </source>
</evidence>
<keyword evidence="8" id="KW-0472">Membrane</keyword>
<dbReference type="PROSITE" id="PS50893">
    <property type="entry name" value="ABC_TRANSPORTER_2"/>
    <property type="match status" value="2"/>
</dbReference>
<feature type="domain" description="ABC transporter" evidence="9">
    <location>
        <begin position="3"/>
        <end position="238"/>
    </location>
</feature>
<feature type="domain" description="ABC transporter" evidence="9">
    <location>
        <begin position="245"/>
        <end position="492"/>
    </location>
</feature>
<keyword evidence="7" id="KW-1278">Translocase</keyword>
<dbReference type="RefSeq" id="WP_317793986.1">
    <property type="nucleotide sequence ID" value="NZ_AP028461.1"/>
</dbReference>
<dbReference type="PROSITE" id="PS00211">
    <property type="entry name" value="ABC_TRANSPORTER_1"/>
    <property type="match status" value="1"/>
</dbReference>
<dbReference type="GO" id="GO:0005524">
    <property type="term" value="F:ATP binding"/>
    <property type="evidence" value="ECO:0007669"/>
    <property type="project" value="UniProtKB-KW"/>
</dbReference>
<dbReference type="Proteomes" id="UP001597183">
    <property type="component" value="Unassembled WGS sequence"/>
</dbReference>
<dbReference type="InterPro" id="IPR017871">
    <property type="entry name" value="ABC_transporter-like_CS"/>
</dbReference>
<evidence type="ECO:0000256" key="8">
    <source>
        <dbReference type="ARBA" id="ARBA00023136"/>
    </source>
</evidence>
<evidence type="ECO:0000256" key="4">
    <source>
        <dbReference type="ARBA" id="ARBA00022737"/>
    </source>
</evidence>
<evidence type="ECO:0000256" key="1">
    <source>
        <dbReference type="ARBA" id="ARBA00022448"/>
    </source>
</evidence>
<keyword evidence="3" id="KW-0762">Sugar transport</keyword>
<gene>
    <name evidence="10" type="ORF">ACFQ5G_01940</name>
</gene>
<evidence type="ECO:0000256" key="3">
    <source>
        <dbReference type="ARBA" id="ARBA00022597"/>
    </source>
</evidence>
<dbReference type="InterPro" id="IPR050107">
    <property type="entry name" value="ABC_carbohydrate_import_ATPase"/>
</dbReference>
<keyword evidence="6 10" id="KW-0067">ATP-binding</keyword>
<dbReference type="SUPFAM" id="SSF52540">
    <property type="entry name" value="P-loop containing nucleoside triphosphate hydrolases"/>
    <property type="match status" value="2"/>
</dbReference>
<name>A0ABW4A0U9_9ACTN</name>
<organism evidence="10 11">
    <name type="scientific">Actinoplanes sichuanensis</name>
    <dbReference type="NCBI Taxonomy" id="512349"/>
    <lineage>
        <taxon>Bacteria</taxon>
        <taxon>Bacillati</taxon>
        <taxon>Actinomycetota</taxon>
        <taxon>Actinomycetes</taxon>
        <taxon>Micromonosporales</taxon>
        <taxon>Micromonosporaceae</taxon>
        <taxon>Actinoplanes</taxon>
    </lineage>
</organism>
<dbReference type="CDD" id="cd03215">
    <property type="entry name" value="ABC_Carb_Monos_II"/>
    <property type="match status" value="1"/>
</dbReference>
<protein>
    <submittedName>
        <fullName evidence="10">Sugar ABC transporter ATP-binding protein</fullName>
    </submittedName>
</protein>
<dbReference type="Pfam" id="PF00005">
    <property type="entry name" value="ABC_tran"/>
    <property type="match status" value="2"/>
</dbReference>
<keyword evidence="2" id="KW-1003">Cell membrane</keyword>
<comment type="caution">
    <text evidence="10">The sequence shown here is derived from an EMBL/GenBank/DDBJ whole genome shotgun (WGS) entry which is preliminary data.</text>
</comment>
<sequence>MSLQVTALVKTFNGVPALNGVDLRVPGGQVHALLGHNGAGKSTLIKCLGGAFAPDAGSIEVGGTRYARLTPRTAISAGVAIIYQHLSVVEPLTVAENIFLGQEWTRAGIVDRRAQREVATGLLQRVGASCRAADRVGDLPMGQRQLVEIAKALNRSASVLVLDEPTAALSTAESTALAACVDDLRAQGLAIVYVTHLLAEVERLADAVTVMRDGLVSHHSAGRSRTELVTAIAGESAAAPPPGGVPTPGPLRLEVDHLTGPGFGPVSLTVNAGEIVGLYGLIGSGRTRLIETLFGRRHRIRGTIRVDGRTVALRNPSDALAAGIALVPADRRSQGLFGSLSAADNVLLPALSPLARHRLRRRRAERRLFADTATALRLRPAVPQTPAAAFSGGNQQKLLLGRWVNRSRTTRLLLLDEPTQGVDVGSRQEIYRVVAEQAAGAGTAVLFASTDPEEIVALAHRCLVIAGGRVTAEFSRPRLTEAALLAAAHAASPPSAEGAAR</sequence>
<keyword evidence="1" id="KW-0813">Transport</keyword>
<reference evidence="11" key="1">
    <citation type="journal article" date="2019" name="Int. J. Syst. Evol. Microbiol.">
        <title>The Global Catalogue of Microorganisms (GCM) 10K type strain sequencing project: providing services to taxonomists for standard genome sequencing and annotation.</title>
        <authorList>
            <consortium name="The Broad Institute Genomics Platform"/>
            <consortium name="The Broad Institute Genome Sequencing Center for Infectious Disease"/>
            <person name="Wu L."/>
            <person name="Ma J."/>
        </authorList>
    </citation>
    <scope>NUCLEOTIDE SEQUENCE [LARGE SCALE GENOMIC DNA]</scope>
    <source>
        <strain evidence="11">CCM 7526</strain>
    </source>
</reference>
<dbReference type="PANTHER" id="PTHR43790">
    <property type="entry name" value="CARBOHYDRATE TRANSPORT ATP-BINDING PROTEIN MG119-RELATED"/>
    <property type="match status" value="1"/>
</dbReference>
<dbReference type="CDD" id="cd03216">
    <property type="entry name" value="ABC_Carb_Monos_I"/>
    <property type="match status" value="1"/>
</dbReference>
<evidence type="ECO:0000256" key="6">
    <source>
        <dbReference type="ARBA" id="ARBA00022840"/>
    </source>
</evidence>
<accession>A0ABW4A0U9</accession>
<dbReference type="EMBL" id="JBHTMK010000004">
    <property type="protein sequence ID" value="MFD1364098.1"/>
    <property type="molecule type" value="Genomic_DNA"/>
</dbReference>
<evidence type="ECO:0000256" key="2">
    <source>
        <dbReference type="ARBA" id="ARBA00022475"/>
    </source>
</evidence>
<dbReference type="InterPro" id="IPR003439">
    <property type="entry name" value="ABC_transporter-like_ATP-bd"/>
</dbReference>